<sequence>MPEQHDMKKIQESVNSIFFPAVILSNQKNSNRIIKIVDLT</sequence>
<evidence type="ECO:0000313" key="2">
    <source>
        <dbReference type="Proteomes" id="UP000004968"/>
    </source>
</evidence>
<dbReference type="HOGENOM" id="CLU_3290809_0_0_9"/>
<dbReference type="AlphaFoldDB" id="D3AQC1"/>
<name>D3AQC1_9FIRM</name>
<accession>D3AQC1</accession>
<dbReference type="Proteomes" id="UP000004968">
    <property type="component" value="Unassembled WGS sequence"/>
</dbReference>
<protein>
    <submittedName>
        <fullName evidence="1">Uncharacterized protein</fullName>
    </submittedName>
</protein>
<dbReference type="EMBL" id="ACIO01000641">
    <property type="protein sequence ID" value="EFC95980.1"/>
    <property type="molecule type" value="Genomic_DNA"/>
</dbReference>
<gene>
    <name evidence="1" type="ORF">CLOSTHATH_05827</name>
</gene>
<reference evidence="1 2" key="1">
    <citation type="submission" date="2010-01" db="EMBL/GenBank/DDBJ databases">
        <authorList>
            <person name="Weinstock G."/>
            <person name="Sodergren E."/>
            <person name="Clifton S."/>
            <person name="Fulton L."/>
            <person name="Fulton B."/>
            <person name="Courtney L."/>
            <person name="Fronick C."/>
            <person name="Harrison M."/>
            <person name="Strong C."/>
            <person name="Farmer C."/>
            <person name="Delahaunty K."/>
            <person name="Markovic C."/>
            <person name="Hall O."/>
            <person name="Minx P."/>
            <person name="Tomlinson C."/>
            <person name="Mitreva M."/>
            <person name="Nelson J."/>
            <person name="Hou S."/>
            <person name="Wollam A."/>
            <person name="Pepin K.H."/>
            <person name="Johnson M."/>
            <person name="Bhonagiri V."/>
            <person name="Nash W.E."/>
            <person name="Warren W."/>
            <person name="Chinwalla A."/>
            <person name="Mardis E.R."/>
            <person name="Wilson R.K."/>
        </authorList>
    </citation>
    <scope>NUCLEOTIDE SEQUENCE [LARGE SCALE GENOMIC DNA]</scope>
    <source>
        <strain evidence="1 2">DSM 13479</strain>
    </source>
</reference>
<comment type="caution">
    <text evidence="1">The sequence shown here is derived from an EMBL/GenBank/DDBJ whole genome shotgun (WGS) entry which is preliminary data.</text>
</comment>
<evidence type="ECO:0000313" key="1">
    <source>
        <dbReference type="EMBL" id="EFC95980.1"/>
    </source>
</evidence>
<organism evidence="1 2">
    <name type="scientific">Hungatella hathewayi DSM 13479</name>
    <dbReference type="NCBI Taxonomy" id="566550"/>
    <lineage>
        <taxon>Bacteria</taxon>
        <taxon>Bacillati</taxon>
        <taxon>Bacillota</taxon>
        <taxon>Clostridia</taxon>
        <taxon>Lachnospirales</taxon>
        <taxon>Lachnospiraceae</taxon>
        <taxon>Hungatella</taxon>
    </lineage>
</organism>
<proteinExistence type="predicted"/>